<name>A0ABV6BMF2_9FLAO</name>
<reference evidence="1 2" key="1">
    <citation type="submission" date="2024-09" db="EMBL/GenBank/DDBJ databases">
        <authorList>
            <person name="Sun Q."/>
            <person name="Mori K."/>
        </authorList>
    </citation>
    <scope>NUCLEOTIDE SEQUENCE [LARGE SCALE GENOMIC DNA]</scope>
    <source>
        <strain evidence="1 2">CGMCC 1.12926</strain>
    </source>
</reference>
<organism evidence="1 2">
    <name type="scientific">Flavobacterium procerum</name>
    <dbReference type="NCBI Taxonomy" id="1455569"/>
    <lineage>
        <taxon>Bacteria</taxon>
        <taxon>Pseudomonadati</taxon>
        <taxon>Bacteroidota</taxon>
        <taxon>Flavobacteriia</taxon>
        <taxon>Flavobacteriales</taxon>
        <taxon>Flavobacteriaceae</taxon>
        <taxon>Flavobacterium</taxon>
    </lineage>
</organism>
<comment type="caution">
    <text evidence="1">The sequence shown here is derived from an EMBL/GenBank/DDBJ whole genome shotgun (WGS) entry which is preliminary data.</text>
</comment>
<accession>A0ABV6BMF2</accession>
<proteinExistence type="predicted"/>
<gene>
    <name evidence="1" type="ORF">ACFFLS_06195</name>
</gene>
<dbReference type="RefSeq" id="WP_379685667.1">
    <property type="nucleotide sequence ID" value="NZ_JBHLYW010000007.1"/>
</dbReference>
<keyword evidence="2" id="KW-1185">Reference proteome</keyword>
<evidence type="ECO:0000313" key="1">
    <source>
        <dbReference type="EMBL" id="MFC0076620.1"/>
    </source>
</evidence>
<sequence>MRRTFHYTEKERINFENTGIQFNIEILNYIKNDLKLDETINVQLENYSANEIERFINNLGNLFYDFDEKFEIAVDKNIIEITRIGLNESHKVDIFKDKPKY</sequence>
<evidence type="ECO:0000313" key="2">
    <source>
        <dbReference type="Proteomes" id="UP001589734"/>
    </source>
</evidence>
<protein>
    <submittedName>
        <fullName evidence="1">Uncharacterized protein</fullName>
    </submittedName>
</protein>
<dbReference type="Proteomes" id="UP001589734">
    <property type="component" value="Unassembled WGS sequence"/>
</dbReference>
<dbReference type="EMBL" id="JBHLYW010000007">
    <property type="protein sequence ID" value="MFC0076620.1"/>
    <property type="molecule type" value="Genomic_DNA"/>
</dbReference>